<dbReference type="EMBL" id="JAMZIH010005923">
    <property type="protein sequence ID" value="KAJ1674494.1"/>
    <property type="molecule type" value="Genomic_DNA"/>
</dbReference>
<name>A0ACC1HJM0_9FUNG</name>
<evidence type="ECO:0000313" key="1">
    <source>
        <dbReference type="EMBL" id="KAJ1674494.1"/>
    </source>
</evidence>
<keyword evidence="2" id="KW-1185">Reference proteome</keyword>
<gene>
    <name evidence="1" type="ORF">EV182_003166</name>
</gene>
<evidence type="ECO:0000313" key="2">
    <source>
        <dbReference type="Proteomes" id="UP001145114"/>
    </source>
</evidence>
<comment type="caution">
    <text evidence="1">The sequence shown here is derived from an EMBL/GenBank/DDBJ whole genome shotgun (WGS) entry which is preliminary data.</text>
</comment>
<reference evidence="1" key="1">
    <citation type="submission" date="2022-06" db="EMBL/GenBank/DDBJ databases">
        <title>Phylogenomic reconstructions and comparative analyses of Kickxellomycotina fungi.</title>
        <authorList>
            <person name="Reynolds N.K."/>
            <person name="Stajich J.E."/>
            <person name="Barry K."/>
            <person name="Grigoriev I.V."/>
            <person name="Crous P."/>
            <person name="Smith M.E."/>
        </authorList>
    </citation>
    <scope>NUCLEOTIDE SEQUENCE</scope>
    <source>
        <strain evidence="1">RSA 2271</strain>
    </source>
</reference>
<accession>A0ACC1HJM0</accession>
<dbReference type="Proteomes" id="UP001145114">
    <property type="component" value="Unassembled WGS sequence"/>
</dbReference>
<protein>
    <submittedName>
        <fullName evidence="1">Uncharacterized protein</fullName>
    </submittedName>
</protein>
<sequence>MALQSEPAAKEHSDESLNRVKTRQDTDAARALAFRKILAALNEGYLSTSSEESGSEAGADENKSKNRKGANKRRRSKRNKPSRHQRTGNKNDDEDYVQPEALSDDEYGSDMDFEDSAAPEQYDLSTDSPKKAPAKGATAKPKRSKEEAKRQEKKLILRIKMAKQKQDEQRRDSSDGGELRFEDIDWSGVDLETINDILERRERLQRRNISQDANALGEASYNITSDKLKKSSLAPPPRKIERSKPAETPMGLTHGDEASFGSVVDDSERQQQQQQQLKETEQSGLSSDLDNERIATEPVQIGQQFEGAIGSGGHSPFTSILAAAQASDETHGLMTSEATGVPAVTQEEEEEVMVEEEPITPKAAAPARGRRPRGRPRGSGRASRGSAKQRSPAQGRGGTLHLPPKSTAQNRGGEGMLESEYPGAMGDISVQQYYPGGADYQYDARIDMSASNLRRARRHPALIGSGWSGNQAYPKRDMRVVMQYELSQEQHLLNSLRSEIIDRLAQLETEERLLRLVVGEDIVLSEDEEGEESMSHDYGLMSPKTGHFSPGFSRAGSVDPVYARFSQHIASAGQGQAVPPSNEAYLDNQSESSLSGMSDSDDENEEVARNALRNLVSQIDSGDM</sequence>
<organism evidence="1 2">
    <name type="scientific">Spiromyces aspiralis</name>
    <dbReference type="NCBI Taxonomy" id="68401"/>
    <lineage>
        <taxon>Eukaryota</taxon>
        <taxon>Fungi</taxon>
        <taxon>Fungi incertae sedis</taxon>
        <taxon>Zoopagomycota</taxon>
        <taxon>Kickxellomycotina</taxon>
        <taxon>Kickxellomycetes</taxon>
        <taxon>Kickxellales</taxon>
        <taxon>Kickxellaceae</taxon>
        <taxon>Spiromyces</taxon>
    </lineage>
</organism>
<proteinExistence type="predicted"/>